<feature type="repeat" description="ANK" evidence="3">
    <location>
        <begin position="1336"/>
        <end position="1368"/>
    </location>
</feature>
<feature type="repeat" description="ANK" evidence="3">
    <location>
        <begin position="1052"/>
        <end position="1083"/>
    </location>
</feature>
<dbReference type="InterPro" id="IPR056884">
    <property type="entry name" value="NPHP3-like_N"/>
</dbReference>
<dbReference type="PRINTS" id="PR01415">
    <property type="entry name" value="ANKYRIN"/>
</dbReference>
<dbReference type="Gene3D" id="3.40.50.300">
    <property type="entry name" value="P-loop containing nucleotide triphosphate hydrolases"/>
    <property type="match status" value="1"/>
</dbReference>
<feature type="repeat" description="ANK" evidence="3">
    <location>
        <begin position="1237"/>
        <end position="1269"/>
    </location>
</feature>
<evidence type="ECO:0000256" key="3">
    <source>
        <dbReference type="PROSITE-ProRule" id="PRU00023"/>
    </source>
</evidence>
<feature type="repeat" description="ANK" evidence="3">
    <location>
        <begin position="1371"/>
        <end position="1403"/>
    </location>
</feature>
<dbReference type="PANTHER" id="PTHR24198:SF165">
    <property type="entry name" value="ANKYRIN REPEAT-CONTAINING PROTEIN-RELATED"/>
    <property type="match status" value="1"/>
</dbReference>
<feature type="repeat" description="ANK" evidence="3">
    <location>
        <begin position="1470"/>
        <end position="1502"/>
    </location>
</feature>
<protein>
    <submittedName>
        <fullName evidence="5">Ankyrin 2,3/unc44</fullName>
    </submittedName>
</protein>
<feature type="repeat" description="ANK" evidence="3">
    <location>
        <begin position="1207"/>
        <end position="1231"/>
    </location>
</feature>
<dbReference type="PROSITE" id="PS50297">
    <property type="entry name" value="ANK_REP_REGION"/>
    <property type="match status" value="18"/>
</dbReference>
<evidence type="ECO:0000313" key="6">
    <source>
        <dbReference type="Proteomes" id="UP000815677"/>
    </source>
</evidence>
<reference evidence="5" key="1">
    <citation type="submission" date="2014-09" db="EMBL/GenBank/DDBJ databases">
        <title>Genome sequence of the luminous mushroom Mycena chlorophos for searching fungal bioluminescence genes.</title>
        <authorList>
            <person name="Tanaka Y."/>
            <person name="Kasuga D."/>
            <person name="Oba Y."/>
            <person name="Hase S."/>
            <person name="Sato K."/>
            <person name="Oba Y."/>
            <person name="Sakakibara Y."/>
        </authorList>
    </citation>
    <scope>NUCLEOTIDE SEQUENCE</scope>
</reference>
<dbReference type="Pfam" id="PF00023">
    <property type="entry name" value="Ank"/>
    <property type="match status" value="2"/>
</dbReference>
<dbReference type="InterPro" id="IPR002110">
    <property type="entry name" value="Ankyrin_rpt"/>
</dbReference>
<dbReference type="SUPFAM" id="SSF48403">
    <property type="entry name" value="Ankyrin repeat"/>
    <property type="match status" value="3"/>
</dbReference>
<keyword evidence="2 3" id="KW-0040">ANK repeat</keyword>
<feature type="repeat" description="ANK" evidence="3">
    <location>
        <begin position="885"/>
        <end position="908"/>
    </location>
</feature>
<feature type="repeat" description="ANK" evidence="3">
    <location>
        <begin position="1303"/>
        <end position="1335"/>
    </location>
</feature>
<feature type="repeat" description="ANK" evidence="3">
    <location>
        <begin position="1174"/>
        <end position="1206"/>
    </location>
</feature>
<dbReference type="Gene3D" id="1.25.40.20">
    <property type="entry name" value="Ankyrin repeat-containing domain"/>
    <property type="match status" value="10"/>
</dbReference>
<evidence type="ECO:0000313" key="5">
    <source>
        <dbReference type="EMBL" id="GAT44878.1"/>
    </source>
</evidence>
<dbReference type="InterPro" id="IPR027417">
    <property type="entry name" value="P-loop_NTPase"/>
</dbReference>
<feature type="repeat" description="ANK" evidence="3">
    <location>
        <begin position="986"/>
        <end position="1018"/>
    </location>
</feature>
<feature type="repeat" description="ANK" evidence="3">
    <location>
        <begin position="1503"/>
        <end position="1535"/>
    </location>
</feature>
<dbReference type="SUPFAM" id="SSF52540">
    <property type="entry name" value="P-loop containing nucleoside triphosphate hydrolases"/>
    <property type="match status" value="1"/>
</dbReference>
<evidence type="ECO:0000256" key="2">
    <source>
        <dbReference type="ARBA" id="ARBA00023043"/>
    </source>
</evidence>
<gene>
    <name evidence="5" type="ORF">MCHLO_02481</name>
</gene>
<dbReference type="EMBL" id="DF840276">
    <property type="protein sequence ID" value="GAT44878.1"/>
    <property type="molecule type" value="Genomic_DNA"/>
</dbReference>
<dbReference type="InterPro" id="IPR036770">
    <property type="entry name" value="Ankyrin_rpt-contain_sf"/>
</dbReference>
<dbReference type="Pfam" id="PF12796">
    <property type="entry name" value="Ank_2"/>
    <property type="match status" value="7"/>
</dbReference>
<dbReference type="SMART" id="SM00248">
    <property type="entry name" value="ANK"/>
    <property type="match status" value="23"/>
</dbReference>
<feature type="repeat" description="ANK" evidence="3">
    <location>
        <begin position="1084"/>
        <end position="1116"/>
    </location>
</feature>
<keyword evidence="1" id="KW-0677">Repeat</keyword>
<feature type="repeat" description="ANK" evidence="3">
    <location>
        <begin position="953"/>
        <end position="985"/>
    </location>
</feature>
<proteinExistence type="predicted"/>
<feature type="repeat" description="ANK" evidence="3">
    <location>
        <begin position="919"/>
        <end position="941"/>
    </location>
</feature>
<feature type="repeat" description="ANK" evidence="3">
    <location>
        <begin position="1404"/>
        <end position="1436"/>
    </location>
</feature>
<feature type="repeat" description="ANK" evidence="3">
    <location>
        <begin position="850"/>
        <end position="872"/>
    </location>
</feature>
<keyword evidence="6" id="KW-1185">Reference proteome</keyword>
<feature type="repeat" description="ANK" evidence="3">
    <location>
        <begin position="817"/>
        <end position="849"/>
    </location>
</feature>
<feature type="repeat" description="ANK" evidence="3">
    <location>
        <begin position="1019"/>
        <end position="1051"/>
    </location>
</feature>
<dbReference type="PANTHER" id="PTHR24198">
    <property type="entry name" value="ANKYRIN REPEAT AND PROTEIN KINASE DOMAIN-CONTAINING PROTEIN"/>
    <property type="match status" value="1"/>
</dbReference>
<name>A0ABQ0L145_MYCCL</name>
<dbReference type="Pfam" id="PF24883">
    <property type="entry name" value="NPHP3_N"/>
    <property type="match status" value="1"/>
</dbReference>
<evidence type="ECO:0000256" key="1">
    <source>
        <dbReference type="ARBA" id="ARBA00022737"/>
    </source>
</evidence>
<evidence type="ECO:0000259" key="4">
    <source>
        <dbReference type="Pfam" id="PF24883"/>
    </source>
</evidence>
<feature type="domain" description="Nephrocystin 3-like N-terminal" evidence="4">
    <location>
        <begin position="270"/>
        <end position="428"/>
    </location>
</feature>
<accession>A0ABQ0L145</accession>
<organism evidence="5 6">
    <name type="scientific">Mycena chlorophos</name>
    <name type="common">Agaric fungus</name>
    <name type="synonym">Agaricus chlorophos</name>
    <dbReference type="NCBI Taxonomy" id="658473"/>
    <lineage>
        <taxon>Eukaryota</taxon>
        <taxon>Fungi</taxon>
        <taxon>Dikarya</taxon>
        <taxon>Basidiomycota</taxon>
        <taxon>Agaricomycotina</taxon>
        <taxon>Agaricomycetes</taxon>
        <taxon>Agaricomycetidae</taxon>
        <taxon>Agaricales</taxon>
        <taxon>Marasmiineae</taxon>
        <taxon>Mycenaceae</taxon>
        <taxon>Mycena</taxon>
    </lineage>
</organism>
<feature type="repeat" description="ANK" evidence="3">
    <location>
        <begin position="1270"/>
        <end position="1302"/>
    </location>
</feature>
<sequence length="1558" mass="169522">MARRRVMQPVNTIYGEWIWAASARALLSLASPPAFNLGFSSYACMTESPHWRYSGDVDAQNKLLGKIWRTGIAHAAGGTLNGVPKVPTPFEGKVLEHAFPGDMIIKYESSRKQFAYLVVQAARLARQGRNGRVSIRPFSHLSSGDGKLGPRQRKLLEGAARGIHPSIALLAAALALDCDCPLLVRRLRMASLAIANINAYGGIGGAGGAGGQSGGLGGAGQGAQISFASAEHVHVYNTDRDGEREKILKWIAPINFFATHDALSISRQENTGGWFLDHPTFKEWENSSGKILWCYGIPGAGKTMLLSKAVDHLAEKAADDPTIGVAFLYLNYLEAGDQTLQNLLAALWQQLSIDEDIEDATAVYESHKAKKTLPSLKEVQDLLAFRVQKFIKVYVAVDGLDEFSGSQEQLISSILDLGPQIALMITCRPHVSFKVHAEKALKLEIIASHEDIKVYTIAQIQASGNLKTLVEGNPTLQQDIISNVTQKTRGMFLVANLQMQILSNSMTSQDIQHSLDDLPQSVGTSYQQIIDKIQGMHTQSNSLSLSRVFTALAWITNARRPLTVLEVQTVLAFAEDANCLHPTDATQIKMHTLLDACCGLLVQSEGSDTLQLVHYTAQPFLQVLDKPQFQEAPVAITRQLLLYLKLVREKCIPSIVSSLETEKLFSEKKLYNLVTEKAPLADYCQYFLLHAKGTPEIELHDELLQQLYAWQFPTWSGGPWGWTERVPNPSPLWMAVAGNLVQLVETMLPAMDSDQNSEIIIAAKYGYLSMVELFTTRWIASDQLIAALHAACRSQNPQIVKLFLEKTSVNYNTMVDQEWTALHIAAYHGNTEIVQLLLQSRADQKQRNNKGQTAVYMAASQGHIDVVKLLTEDRLREGSDLVDLDGLSPLHAAASAGHATIVQHLLDHIAPNLFCYFSGAQSPLNLAAQNGHEEVVQLLLKLAPEQIEQKDKNGQAALHAAARGAQPHIIKLLLGTGANCSEADYNGYTPLHLAAEQDQLESIKLLLAAGCDYETKTYDSQTVLHLAAQHGQEEIVRFFINAGVDPKAKNFAGDTPLHLVANTNSKIVKQLLDAGVDYNSADEAGDTPMHFAAAQGNDNVVTLLMKSGADIYARNGKDQTTLIKGVLGGHEHVVQLLLGAGFNTKATDCQEALNLAFELEHTKLVQLLLEAGANDNELLYSAAVRGYSQIVALLIAQGVDANSKSSNGDTALFLAAREGHVEVVKLLLEPGTQEKSSAIMALHVSSSQGHIDVVKALIDAGVNKDELGNEDKTPLHQAASHGHLAIVKLLLAAGADTDLQDEEDETAMHKAAFKGHTEITKLLISADADVNLKNDDDETAMHLAALEGHADIVKLLIAAGAHKNTTCKERYGQTAMHIAAAEGHTNVVKQLITSGARKNAEDKDGETPMHLAARKGHSKVVQLLIDANANQDQTNNSDQTPMHLATRHDHAKIVRLLIKSNADENIPDKDGRTALHHAAIKDYAEIAKLLINAGANKNIQDKDGKTALHIAAKEGNEEIVSLLLDAGAGRRLKDKRGNTALDIATKNHHRHIAQLLRT</sequence>
<dbReference type="PROSITE" id="PS50088">
    <property type="entry name" value="ANK_REPEAT"/>
    <property type="match status" value="20"/>
</dbReference>
<feature type="repeat" description="ANK" evidence="3">
    <location>
        <begin position="1437"/>
        <end position="1469"/>
    </location>
</feature>
<dbReference type="Proteomes" id="UP000815677">
    <property type="component" value="Unassembled WGS sequence"/>
</dbReference>